<evidence type="ECO:0000256" key="6">
    <source>
        <dbReference type="ARBA" id="ARBA00022963"/>
    </source>
</evidence>
<dbReference type="AlphaFoldDB" id="A0A2S0N4V0"/>
<keyword evidence="15" id="KW-1185">Reference proteome</keyword>
<dbReference type="GO" id="GO:0006457">
    <property type="term" value="P:protein folding"/>
    <property type="evidence" value="ECO:0007669"/>
    <property type="project" value="InterPro"/>
</dbReference>
<keyword evidence="9" id="KW-0472">Membrane</keyword>
<keyword evidence="4" id="KW-0997">Cell inner membrane</keyword>
<evidence type="ECO:0000256" key="2">
    <source>
        <dbReference type="ARBA" id="ARBA00010358"/>
    </source>
</evidence>
<keyword evidence="10" id="KW-0143">Chaperone</keyword>
<evidence type="ECO:0000256" key="5">
    <source>
        <dbReference type="ARBA" id="ARBA00022692"/>
    </source>
</evidence>
<dbReference type="Pfam" id="PF03280">
    <property type="entry name" value="Lipase_chap"/>
    <property type="match status" value="1"/>
</dbReference>
<dbReference type="SUPFAM" id="SSF158855">
    <property type="entry name" value="Lipase chaperone-like"/>
    <property type="match status" value="1"/>
</dbReference>
<evidence type="ECO:0000256" key="10">
    <source>
        <dbReference type="ARBA" id="ARBA00023186"/>
    </source>
</evidence>
<keyword evidence="3" id="KW-1003">Cell membrane</keyword>
<evidence type="ECO:0000256" key="13">
    <source>
        <dbReference type="SAM" id="MobiDB-lite"/>
    </source>
</evidence>
<keyword evidence="8" id="KW-0443">Lipid metabolism</keyword>
<dbReference type="GO" id="GO:0005886">
    <property type="term" value="C:plasma membrane"/>
    <property type="evidence" value="ECO:0007669"/>
    <property type="project" value="UniProtKB-SubCell"/>
</dbReference>
<dbReference type="RefSeq" id="WP_106448159.1">
    <property type="nucleotide sequence ID" value="NZ_CP027669.1"/>
</dbReference>
<dbReference type="GO" id="GO:0016042">
    <property type="term" value="P:lipid catabolic process"/>
    <property type="evidence" value="ECO:0007669"/>
    <property type="project" value="UniProtKB-KW"/>
</dbReference>
<protein>
    <recommendedName>
        <fullName evidence="11">Lipase helper protein</fullName>
    </recommendedName>
    <alternativeName>
        <fullName evidence="12">Lipase modulator</fullName>
    </alternativeName>
</protein>
<dbReference type="GO" id="GO:0051082">
    <property type="term" value="F:unfolded protein binding"/>
    <property type="evidence" value="ECO:0007669"/>
    <property type="project" value="InterPro"/>
</dbReference>
<comment type="similarity">
    <text evidence="2">Belongs to the lipase chaperone family.</text>
</comment>
<evidence type="ECO:0000256" key="3">
    <source>
        <dbReference type="ARBA" id="ARBA00022475"/>
    </source>
</evidence>
<organism evidence="14 15">
    <name type="scientific">Simplicispira suum</name>
    <dbReference type="NCBI Taxonomy" id="2109915"/>
    <lineage>
        <taxon>Bacteria</taxon>
        <taxon>Pseudomonadati</taxon>
        <taxon>Pseudomonadota</taxon>
        <taxon>Betaproteobacteria</taxon>
        <taxon>Burkholderiales</taxon>
        <taxon>Comamonadaceae</taxon>
        <taxon>Simplicispira</taxon>
    </lineage>
</organism>
<dbReference type="KEGG" id="simp:C6571_09865"/>
<dbReference type="Proteomes" id="UP000239326">
    <property type="component" value="Chromosome"/>
</dbReference>
<evidence type="ECO:0000256" key="1">
    <source>
        <dbReference type="ARBA" id="ARBA00004383"/>
    </source>
</evidence>
<evidence type="ECO:0000313" key="14">
    <source>
        <dbReference type="EMBL" id="AVO43184.1"/>
    </source>
</evidence>
<feature type="region of interest" description="Disordered" evidence="13">
    <location>
        <begin position="1"/>
        <end position="38"/>
    </location>
</feature>
<evidence type="ECO:0000313" key="15">
    <source>
        <dbReference type="Proteomes" id="UP000239326"/>
    </source>
</evidence>
<reference evidence="14 15" key="1">
    <citation type="submission" date="2018-03" db="EMBL/GenBank/DDBJ databases">
        <title>Genome sequencing of Simplicispira sp.</title>
        <authorList>
            <person name="Kim S.-J."/>
            <person name="Heo J."/>
            <person name="Kwon S.-W."/>
        </authorList>
    </citation>
    <scope>NUCLEOTIDE SEQUENCE [LARGE SCALE GENOMIC DNA]</scope>
    <source>
        <strain evidence="14 15">SC1-8</strain>
    </source>
</reference>
<proteinExistence type="inferred from homology"/>
<sequence length="291" mass="32076">MPKESEDSAAQSTAHSSAGVGRAAHQNGEPPALHGALTLDSAAADPLLAPGLRDELEAMLLEAGEAPDPQALKRRLAELVRLRFGEALRTRALALAERYVDYRVALGELQPPQDATDPRALRDVLQARDALRRQYFDETEFDALFADQQALDRYTLARLEIERNPDLTPQQRRVALASTETELDPQQRAERAQSVVQQDVGAQTAAFNAAGTDDRTRFEERSARFGNDAAQRLAQLDAQDRDWNARLDGYARAQASQTDAQALALLRDRSFTPQEQLRLDGALALRAASIR</sequence>
<accession>A0A2S0N4V0</accession>
<evidence type="ECO:0000256" key="7">
    <source>
        <dbReference type="ARBA" id="ARBA00022989"/>
    </source>
</evidence>
<evidence type="ECO:0000256" key="11">
    <source>
        <dbReference type="ARBA" id="ARBA00030948"/>
    </source>
</evidence>
<keyword evidence="6" id="KW-0442">Lipid degradation</keyword>
<gene>
    <name evidence="14" type="ORF">C6571_09865</name>
</gene>
<comment type="subcellular location">
    <subcellularLocation>
        <location evidence="1">Cell inner membrane</location>
        <topology evidence="1">Single-pass membrane protein</topology>
        <orientation evidence="1">Periplasmic side</orientation>
    </subcellularLocation>
</comment>
<keyword evidence="7" id="KW-1133">Transmembrane helix</keyword>
<evidence type="ECO:0000256" key="8">
    <source>
        <dbReference type="ARBA" id="ARBA00023098"/>
    </source>
</evidence>
<evidence type="ECO:0000256" key="4">
    <source>
        <dbReference type="ARBA" id="ARBA00022519"/>
    </source>
</evidence>
<name>A0A2S0N4V0_9BURK</name>
<dbReference type="InterPro" id="IPR004961">
    <property type="entry name" value="Lipase_chaperone"/>
</dbReference>
<dbReference type="OrthoDB" id="8811361at2"/>
<evidence type="ECO:0000256" key="9">
    <source>
        <dbReference type="ARBA" id="ARBA00023136"/>
    </source>
</evidence>
<keyword evidence="5" id="KW-0812">Transmembrane</keyword>
<evidence type="ECO:0000256" key="12">
    <source>
        <dbReference type="ARBA" id="ARBA00031542"/>
    </source>
</evidence>
<dbReference type="EMBL" id="CP027669">
    <property type="protein sequence ID" value="AVO43184.1"/>
    <property type="molecule type" value="Genomic_DNA"/>
</dbReference>